<name>A0A8C5QFF9_9ANUR</name>
<evidence type="ECO:0000313" key="2">
    <source>
        <dbReference type="Proteomes" id="UP000694569"/>
    </source>
</evidence>
<organism evidence="1 2">
    <name type="scientific">Leptobrachium leishanense</name>
    <name type="common">Leishan spiny toad</name>
    <dbReference type="NCBI Taxonomy" id="445787"/>
    <lineage>
        <taxon>Eukaryota</taxon>
        <taxon>Metazoa</taxon>
        <taxon>Chordata</taxon>
        <taxon>Craniata</taxon>
        <taxon>Vertebrata</taxon>
        <taxon>Euteleostomi</taxon>
        <taxon>Amphibia</taxon>
        <taxon>Batrachia</taxon>
        <taxon>Anura</taxon>
        <taxon>Pelobatoidea</taxon>
        <taxon>Megophryidae</taxon>
        <taxon>Leptobrachium</taxon>
    </lineage>
</organism>
<dbReference type="Ensembl" id="ENSLLET00000038410.1">
    <property type="protein sequence ID" value="ENSLLEP00000036983.1"/>
    <property type="gene ID" value="ENSLLEG00000023423.1"/>
</dbReference>
<reference evidence="1" key="2">
    <citation type="submission" date="2025-09" db="UniProtKB">
        <authorList>
            <consortium name="Ensembl"/>
        </authorList>
    </citation>
    <scope>IDENTIFICATION</scope>
</reference>
<accession>A0A8C5QFF9</accession>
<dbReference type="GeneTree" id="ENSGT00940000165023"/>
<sequence length="366" mass="41392">MALVRAVPSRPFSFSSLEPLLAAIQGHPGIRGVPVGGDNFTVSAYTDDILLTLTDPIPSLTHLRPLLSDFGKIVGFRINYTKSCAMPLHMVHTDTASIESELGFRLAPSELPYLGILLTADPKALYSKNFTTMVHQIKCDLEHWCDKPISWIGRIHSIKMNILPRILFLFQTLPLLLTQRDLAGLQQAIDSFIWQNKRHRVARRILYRPKTRGGLGLPNLYLYYCAAQLTQVVAWHSPASARRWVALEFTFMFPDRPDLYIWLPRTSRPILRTACPSILTSLRLFELARKKFALVGAPSPLTPLLRNREFPPGLRASDFGGLVGAGLLRYRDLYQNGRLITFSELQERGHLTPFFGSYRSDILLLL</sequence>
<dbReference type="AlphaFoldDB" id="A0A8C5QFF9"/>
<evidence type="ECO:0008006" key="3">
    <source>
        <dbReference type="Google" id="ProtNLM"/>
    </source>
</evidence>
<dbReference type="PANTHER" id="PTHR31635">
    <property type="entry name" value="REVERSE TRANSCRIPTASE DOMAIN-CONTAINING PROTEIN-RELATED"/>
    <property type="match status" value="1"/>
</dbReference>
<dbReference type="OrthoDB" id="6143068at2759"/>
<dbReference type="PANTHER" id="PTHR31635:SF196">
    <property type="entry name" value="REVERSE TRANSCRIPTASE DOMAIN-CONTAINING PROTEIN-RELATED"/>
    <property type="match status" value="1"/>
</dbReference>
<keyword evidence="2" id="KW-1185">Reference proteome</keyword>
<dbReference type="Proteomes" id="UP000694569">
    <property type="component" value="Unplaced"/>
</dbReference>
<reference evidence="1" key="1">
    <citation type="submission" date="2025-08" db="UniProtKB">
        <authorList>
            <consortium name="Ensembl"/>
        </authorList>
    </citation>
    <scope>IDENTIFICATION</scope>
</reference>
<protein>
    <recommendedName>
        <fullName evidence="3">Reverse transcriptase domain-containing protein</fullName>
    </recommendedName>
</protein>
<evidence type="ECO:0000313" key="1">
    <source>
        <dbReference type="Ensembl" id="ENSLLEP00000036983.1"/>
    </source>
</evidence>
<proteinExistence type="predicted"/>